<reference evidence="2" key="1">
    <citation type="submission" date="2019-04" db="EMBL/GenBank/DDBJ databases">
        <title>Evolution of Biomass-Degrading Anaerobic Consortia Revealed by Metagenomics.</title>
        <authorList>
            <person name="Peng X."/>
        </authorList>
    </citation>
    <scope>NUCLEOTIDE SEQUENCE</scope>
    <source>
        <strain evidence="2">SIG140</strain>
    </source>
</reference>
<organism evidence="2 3">
    <name type="scientific">Xylanibacter ruminicola</name>
    <name type="common">Prevotella ruminicola</name>
    <dbReference type="NCBI Taxonomy" id="839"/>
    <lineage>
        <taxon>Bacteria</taxon>
        <taxon>Pseudomonadati</taxon>
        <taxon>Bacteroidota</taxon>
        <taxon>Bacteroidia</taxon>
        <taxon>Bacteroidales</taxon>
        <taxon>Prevotellaceae</taxon>
        <taxon>Xylanibacter</taxon>
    </lineage>
</organism>
<dbReference type="InterPro" id="IPR011579">
    <property type="entry name" value="ATPase_dom"/>
</dbReference>
<evidence type="ECO:0000259" key="1">
    <source>
        <dbReference type="Pfam" id="PF01637"/>
    </source>
</evidence>
<accession>A0A9D5SCX4</accession>
<dbReference type="PANTHER" id="PTHR34301">
    <property type="entry name" value="DNA-BINDING PROTEIN-RELATED"/>
    <property type="match status" value="1"/>
</dbReference>
<dbReference type="Proteomes" id="UP000806522">
    <property type="component" value="Unassembled WGS sequence"/>
</dbReference>
<gene>
    <name evidence="2" type="ORF">E7101_15140</name>
</gene>
<dbReference type="Gene3D" id="3.40.50.300">
    <property type="entry name" value="P-loop containing nucleotide triphosphate hydrolases"/>
    <property type="match status" value="1"/>
</dbReference>
<dbReference type="InterPro" id="IPR027417">
    <property type="entry name" value="P-loop_NTPase"/>
</dbReference>
<dbReference type="GO" id="GO:0005524">
    <property type="term" value="F:ATP binding"/>
    <property type="evidence" value="ECO:0007669"/>
    <property type="project" value="InterPro"/>
</dbReference>
<dbReference type="PANTHER" id="PTHR34301:SF8">
    <property type="entry name" value="ATPASE DOMAIN-CONTAINING PROTEIN"/>
    <property type="match status" value="1"/>
</dbReference>
<evidence type="ECO:0000313" key="3">
    <source>
        <dbReference type="Proteomes" id="UP000806522"/>
    </source>
</evidence>
<sequence length="374" mass="42466">MVNNPFILYGYESEEYFCDRQDETKHLLRLIENGNNVALIAPRRIGKTGLIENLYHLKEVQENYYTFLIDIYATKNMEDMVMAMGSAMLASLRPKGAQIMQKFTGFLSSLRSGISFDPAGNPSWNVEIGDIRMPRTTLEEIFHYIESADKPCIVAIDEFQSVANYPDGHAEALLRTHIQHCRNANFIFAGSQRSMMAEIFNSPVRPFYQSASMMNLGCISMDKYCQFAQGHFSKAGKSLPADVFQMVYERFEGITWYVQRVMNELFSLTSTGSACTVEMIDVAIDNILRANEFNYQSLLFQLPPKQKMLLVAICKAGKATALTSADFVRRWHLPSTSSVQSAIKGLLEKSFVTTSLGVYEVYDKFFAMWLLRQA</sequence>
<dbReference type="SUPFAM" id="SSF52540">
    <property type="entry name" value="P-loop containing nucleoside triphosphate hydrolases"/>
    <property type="match status" value="1"/>
</dbReference>
<proteinExistence type="predicted"/>
<dbReference type="AlphaFoldDB" id="A0A9D5SCX4"/>
<dbReference type="Pfam" id="PF01637">
    <property type="entry name" value="ATPase_2"/>
    <property type="match status" value="1"/>
</dbReference>
<name>A0A9D5SCX4_XYLRU</name>
<feature type="domain" description="ATPase" evidence="1">
    <location>
        <begin position="17"/>
        <end position="260"/>
    </location>
</feature>
<protein>
    <submittedName>
        <fullName evidence="2">ATPase</fullName>
    </submittedName>
</protein>
<comment type="caution">
    <text evidence="2">The sequence shown here is derived from an EMBL/GenBank/DDBJ whole genome shotgun (WGS) entry which is preliminary data.</text>
</comment>
<dbReference type="EMBL" id="SUYC01000032">
    <property type="protein sequence ID" value="MBE6272255.1"/>
    <property type="molecule type" value="Genomic_DNA"/>
</dbReference>
<evidence type="ECO:0000313" key="2">
    <source>
        <dbReference type="EMBL" id="MBE6272255.1"/>
    </source>
</evidence>